<evidence type="ECO:0000256" key="2">
    <source>
        <dbReference type="SAM" id="Phobius"/>
    </source>
</evidence>
<evidence type="ECO:0008006" key="5">
    <source>
        <dbReference type="Google" id="ProtNLM"/>
    </source>
</evidence>
<keyword evidence="2" id="KW-0812">Transmembrane</keyword>
<dbReference type="Gene3D" id="1.10.287.1260">
    <property type="match status" value="1"/>
</dbReference>
<comment type="caution">
    <text evidence="3">The sequence shown here is derived from an EMBL/GenBank/DDBJ whole genome shotgun (WGS) entry which is preliminary data.</text>
</comment>
<evidence type="ECO:0000256" key="1">
    <source>
        <dbReference type="SAM" id="MobiDB-lite"/>
    </source>
</evidence>
<dbReference type="Pfam" id="PF05552">
    <property type="entry name" value="MS_channel_1st_1"/>
    <property type="match status" value="1"/>
</dbReference>
<keyword evidence="4" id="KW-1185">Reference proteome</keyword>
<sequence>MNFGDTLRDVFDTVIRTVPQIVVFILVLVIGWIIAKVLRNVVGRLLEKARFNRLTERGWLSRAMDRSEYTASGLVAALVYYAVLLITLQLAFGVFGPNPISSLLSAVVAWIPRAIVAIVLIVVAAAIGHALKNLVDGAIGELSYGRLLANLVEIFVIVLGVIAALNQVGIATTVTTPVLIAVLATVGAVIAIGVGGGMVRPMQQRWERWLTDLETETSRKGVGGARARGREDALRGEGATSETAWEAQQRTQNR</sequence>
<reference evidence="4" key="1">
    <citation type="journal article" date="2019" name="Int. J. Syst. Evol. Microbiol.">
        <title>The Global Catalogue of Microorganisms (GCM) 10K type strain sequencing project: providing services to taxonomists for standard genome sequencing and annotation.</title>
        <authorList>
            <consortium name="The Broad Institute Genomics Platform"/>
            <consortium name="The Broad Institute Genome Sequencing Center for Infectious Disease"/>
            <person name="Wu L."/>
            <person name="Ma J."/>
        </authorList>
    </citation>
    <scope>NUCLEOTIDE SEQUENCE [LARGE SCALE GENOMIC DNA]</scope>
    <source>
        <strain evidence="4">JCM 8201</strain>
    </source>
</reference>
<keyword evidence="2" id="KW-1133">Transmembrane helix</keyword>
<accession>A0ABP6HAA1</accession>
<protein>
    <recommendedName>
        <fullName evidence="5">Transporter (Transmembrane protein)</fullName>
    </recommendedName>
</protein>
<dbReference type="InterPro" id="IPR008910">
    <property type="entry name" value="MSC_TM_helix"/>
</dbReference>
<feature type="transmembrane region" description="Helical" evidence="2">
    <location>
        <begin position="20"/>
        <end position="38"/>
    </location>
</feature>
<feature type="transmembrane region" description="Helical" evidence="2">
    <location>
        <begin position="147"/>
        <end position="166"/>
    </location>
</feature>
<feature type="transmembrane region" description="Helical" evidence="2">
    <location>
        <begin position="178"/>
        <end position="199"/>
    </location>
</feature>
<dbReference type="RefSeq" id="WP_344457793.1">
    <property type="nucleotide sequence ID" value="NZ_BAAATZ010000037.1"/>
</dbReference>
<gene>
    <name evidence="3" type="ORF">GCM10010439_71260</name>
</gene>
<feature type="transmembrane region" description="Helical" evidence="2">
    <location>
        <begin position="107"/>
        <end position="127"/>
    </location>
</feature>
<evidence type="ECO:0000313" key="3">
    <source>
        <dbReference type="EMBL" id="GAA2738196.1"/>
    </source>
</evidence>
<organism evidence="3 4">
    <name type="scientific">Actinocorallia aurantiaca</name>
    <dbReference type="NCBI Taxonomy" id="46204"/>
    <lineage>
        <taxon>Bacteria</taxon>
        <taxon>Bacillati</taxon>
        <taxon>Actinomycetota</taxon>
        <taxon>Actinomycetes</taxon>
        <taxon>Streptosporangiales</taxon>
        <taxon>Thermomonosporaceae</taxon>
        <taxon>Actinocorallia</taxon>
    </lineage>
</organism>
<keyword evidence="2" id="KW-0472">Membrane</keyword>
<feature type="region of interest" description="Disordered" evidence="1">
    <location>
        <begin position="220"/>
        <end position="254"/>
    </location>
</feature>
<proteinExistence type="predicted"/>
<feature type="compositionally biased region" description="Polar residues" evidence="1">
    <location>
        <begin position="240"/>
        <end position="254"/>
    </location>
</feature>
<feature type="transmembrane region" description="Helical" evidence="2">
    <location>
        <begin position="71"/>
        <end position="95"/>
    </location>
</feature>
<evidence type="ECO:0000313" key="4">
    <source>
        <dbReference type="Proteomes" id="UP001501842"/>
    </source>
</evidence>
<dbReference type="Proteomes" id="UP001501842">
    <property type="component" value="Unassembled WGS sequence"/>
</dbReference>
<dbReference type="EMBL" id="BAAATZ010000037">
    <property type="protein sequence ID" value="GAA2738196.1"/>
    <property type="molecule type" value="Genomic_DNA"/>
</dbReference>
<name>A0ABP6HAA1_9ACTN</name>